<evidence type="ECO:0000256" key="3">
    <source>
        <dbReference type="ARBA" id="ARBA00022630"/>
    </source>
</evidence>
<keyword evidence="6" id="KW-0560">Oxidoreductase</keyword>
<dbReference type="GO" id="GO:0050661">
    <property type="term" value="F:NADP binding"/>
    <property type="evidence" value="ECO:0007669"/>
    <property type="project" value="InterPro"/>
</dbReference>
<dbReference type="PRINTS" id="PR00411">
    <property type="entry name" value="PNDRDTASEI"/>
</dbReference>
<dbReference type="SUPFAM" id="SSF51905">
    <property type="entry name" value="FAD/NAD(P)-binding domain"/>
    <property type="match status" value="1"/>
</dbReference>
<dbReference type="Gene3D" id="3.50.50.60">
    <property type="entry name" value="FAD/NAD(P)-binding domain"/>
    <property type="match status" value="2"/>
</dbReference>
<keyword evidence="3" id="KW-0285">Flavoprotein</keyword>
<evidence type="ECO:0000313" key="8">
    <source>
        <dbReference type="EMBL" id="KAJ9608519.1"/>
    </source>
</evidence>
<dbReference type="PANTHER" id="PTHR43098:SF4">
    <property type="entry name" value="BLR3857 PROTEIN"/>
    <property type="match status" value="1"/>
</dbReference>
<evidence type="ECO:0000256" key="2">
    <source>
        <dbReference type="ARBA" id="ARBA00010139"/>
    </source>
</evidence>
<keyword evidence="5" id="KW-0521">NADP</keyword>
<dbReference type="PANTHER" id="PTHR43098">
    <property type="entry name" value="L-ORNITHINE N(5)-MONOOXYGENASE-RELATED"/>
    <property type="match status" value="1"/>
</dbReference>
<dbReference type="EMBL" id="JAPDRK010000010">
    <property type="protein sequence ID" value="KAJ9608519.1"/>
    <property type="molecule type" value="Genomic_DNA"/>
</dbReference>
<dbReference type="GO" id="GO:0050660">
    <property type="term" value="F:flavin adenine dinucleotide binding"/>
    <property type="evidence" value="ECO:0007669"/>
    <property type="project" value="InterPro"/>
</dbReference>
<sequence>MATTDFPPLGTTVSTTGLETGSEVLQSKAEHAKLGFDPAVLKQKYIEERNKRIRDDGGVDQYRTIEGSLASYIEDPFAGKLLERASICEEIDVLVIGGGYGGQLVAVKQLEAGIRSIRIVEKGAEFGGTWYWNHYPGAQCDIESYIYMPLCEEVGFIPTEKYAHQQELLQHAMRIGRHYGLYDKTLFQTEVSTLRWDDSAARWVAQTDRGDMIRARFAICAAGPLHRPKLPGLPGIESFRGHSFHSSRWDFSYTGGDTTGNLTNLKNKRVAIIGTGATSVQIVPHLGRWASQVYVFQRTPSSVHVRGNMKTDPTWKHALRPGWQAERIDNFNTITSGGYQSQDLVKDSWTHLFAKKKIRSEVAAQPEEAAFQQQLADYEKMEEVRNRVDKTVKDRSVAQSLKPYYNIWCKRPCFHDEYLETFNRANVHLIDTKGQGIESIGPNGICANGQLFDVDCIIYATGFELATDWSHRSGVEIYGRGGQTITEKWEDGASTLHGSSTRNFPNCFFITIVQAGLTPNFIHMTAEQAAHFAYIVKTCKDRNIAALEPSEQAEHAWVEKILRQAESKKQFNRECTPGYYNNEGRPSEKTARNSSYGGGSLEFLKILREWREDGVLEGMDIDRFEVGTATE</sequence>
<evidence type="ECO:0000256" key="4">
    <source>
        <dbReference type="ARBA" id="ARBA00022827"/>
    </source>
</evidence>
<evidence type="ECO:0000256" key="7">
    <source>
        <dbReference type="ARBA" id="ARBA00023033"/>
    </source>
</evidence>
<evidence type="ECO:0000256" key="5">
    <source>
        <dbReference type="ARBA" id="ARBA00022857"/>
    </source>
</evidence>
<evidence type="ECO:0008006" key="10">
    <source>
        <dbReference type="Google" id="ProtNLM"/>
    </source>
</evidence>
<comment type="cofactor">
    <cofactor evidence="1">
        <name>FAD</name>
        <dbReference type="ChEBI" id="CHEBI:57692"/>
    </cofactor>
</comment>
<dbReference type="InterPro" id="IPR036188">
    <property type="entry name" value="FAD/NAD-bd_sf"/>
</dbReference>
<organism evidence="8 9">
    <name type="scientific">Cladophialophora chaetospira</name>
    <dbReference type="NCBI Taxonomy" id="386627"/>
    <lineage>
        <taxon>Eukaryota</taxon>
        <taxon>Fungi</taxon>
        <taxon>Dikarya</taxon>
        <taxon>Ascomycota</taxon>
        <taxon>Pezizomycotina</taxon>
        <taxon>Eurotiomycetes</taxon>
        <taxon>Chaetothyriomycetidae</taxon>
        <taxon>Chaetothyriales</taxon>
        <taxon>Herpotrichiellaceae</taxon>
        <taxon>Cladophialophora</taxon>
    </lineage>
</organism>
<keyword evidence="9" id="KW-1185">Reference proteome</keyword>
<dbReference type="Proteomes" id="UP001172673">
    <property type="component" value="Unassembled WGS sequence"/>
</dbReference>
<name>A0AA39CHJ1_9EURO</name>
<gene>
    <name evidence="8" type="ORF">H2200_007507</name>
</gene>
<keyword evidence="7" id="KW-0503">Monooxygenase</keyword>
<dbReference type="Pfam" id="PF00743">
    <property type="entry name" value="FMO-like"/>
    <property type="match status" value="1"/>
</dbReference>
<proteinExistence type="inferred from homology"/>
<comment type="similarity">
    <text evidence="2">Belongs to the FAD-binding monooxygenase family.</text>
</comment>
<evidence type="ECO:0000313" key="9">
    <source>
        <dbReference type="Proteomes" id="UP001172673"/>
    </source>
</evidence>
<dbReference type="InterPro" id="IPR020946">
    <property type="entry name" value="Flavin_mOase-like"/>
</dbReference>
<dbReference type="GO" id="GO:0004499">
    <property type="term" value="F:N,N-dimethylaniline monooxygenase activity"/>
    <property type="evidence" value="ECO:0007669"/>
    <property type="project" value="InterPro"/>
</dbReference>
<dbReference type="InterPro" id="IPR050775">
    <property type="entry name" value="FAD-binding_Monooxygenases"/>
</dbReference>
<evidence type="ECO:0000256" key="6">
    <source>
        <dbReference type="ARBA" id="ARBA00023002"/>
    </source>
</evidence>
<reference evidence="8" key="1">
    <citation type="submission" date="2022-10" db="EMBL/GenBank/DDBJ databases">
        <title>Culturing micro-colonial fungi from biological soil crusts in the Mojave desert and describing Neophaeococcomyces mojavensis, and introducing the new genera and species Taxawa tesnikishii.</title>
        <authorList>
            <person name="Kurbessoian T."/>
            <person name="Stajich J.E."/>
        </authorList>
    </citation>
    <scope>NUCLEOTIDE SEQUENCE</scope>
    <source>
        <strain evidence="8">TK_41</strain>
    </source>
</reference>
<protein>
    <recommendedName>
        <fullName evidence="10">FAD/NAD(P)-binding domain-containing protein</fullName>
    </recommendedName>
</protein>
<keyword evidence="4" id="KW-0274">FAD</keyword>
<accession>A0AA39CHJ1</accession>
<evidence type="ECO:0000256" key="1">
    <source>
        <dbReference type="ARBA" id="ARBA00001974"/>
    </source>
</evidence>
<dbReference type="AlphaFoldDB" id="A0AA39CHJ1"/>
<comment type="caution">
    <text evidence="8">The sequence shown here is derived from an EMBL/GenBank/DDBJ whole genome shotgun (WGS) entry which is preliminary data.</text>
</comment>